<evidence type="ECO:0000256" key="4">
    <source>
        <dbReference type="ARBA" id="ARBA00022859"/>
    </source>
</evidence>
<evidence type="ECO:0000256" key="5">
    <source>
        <dbReference type="ARBA" id="ARBA00023136"/>
    </source>
</evidence>
<dbReference type="SUPFAM" id="SSF54452">
    <property type="entry name" value="MHC antigen-recognition domain"/>
    <property type="match status" value="1"/>
</dbReference>
<dbReference type="FunCoup" id="A0A6J2LG17">
    <property type="interactions" value="256"/>
</dbReference>
<organism evidence="11 12">
    <name type="scientific">Phyllostomus discolor</name>
    <name type="common">pale spear-nosed bat</name>
    <dbReference type="NCBI Taxonomy" id="89673"/>
    <lineage>
        <taxon>Eukaryota</taxon>
        <taxon>Metazoa</taxon>
        <taxon>Chordata</taxon>
        <taxon>Craniata</taxon>
        <taxon>Vertebrata</taxon>
        <taxon>Euteleostomi</taxon>
        <taxon>Mammalia</taxon>
        <taxon>Eutheria</taxon>
        <taxon>Laurasiatheria</taxon>
        <taxon>Chiroptera</taxon>
        <taxon>Yangochiroptera</taxon>
        <taxon>Phyllostomidae</taxon>
        <taxon>Phyllostominae</taxon>
        <taxon>Phyllostomus</taxon>
    </lineage>
</organism>
<dbReference type="InterPro" id="IPR037055">
    <property type="entry name" value="MHC_I-like_Ag-recog_sf"/>
</dbReference>
<dbReference type="InterPro" id="IPR007110">
    <property type="entry name" value="Ig-like_dom"/>
</dbReference>
<dbReference type="SMART" id="SM00407">
    <property type="entry name" value="IGc1"/>
    <property type="match status" value="1"/>
</dbReference>
<keyword evidence="9" id="KW-0732">Signal</keyword>
<evidence type="ECO:0000256" key="2">
    <source>
        <dbReference type="ARBA" id="ARBA00004608"/>
    </source>
</evidence>
<dbReference type="KEGG" id="pdic:114494783"/>
<dbReference type="InterPro" id="IPR036179">
    <property type="entry name" value="Ig-like_dom_sf"/>
</dbReference>
<dbReference type="CDD" id="cd21029">
    <property type="entry name" value="IgC1_CD1"/>
    <property type="match status" value="1"/>
</dbReference>
<feature type="chain" id="PRO_5027109509" evidence="9">
    <location>
        <begin position="17"/>
        <end position="351"/>
    </location>
</feature>
<dbReference type="FunFam" id="2.60.40.10:FF:000254">
    <property type="entry name" value="Antigen-presenting glycoprotein CD1d1"/>
    <property type="match status" value="1"/>
</dbReference>
<dbReference type="InterPro" id="IPR003597">
    <property type="entry name" value="Ig_C1-set"/>
</dbReference>
<accession>A0A6J2LG17</accession>
<dbReference type="OrthoDB" id="8890485at2759"/>
<proteinExistence type="predicted"/>
<evidence type="ECO:0000256" key="9">
    <source>
        <dbReference type="SAM" id="SignalP"/>
    </source>
</evidence>
<dbReference type="Pfam" id="PF16497">
    <property type="entry name" value="MHC_I_3"/>
    <property type="match status" value="1"/>
</dbReference>
<dbReference type="GO" id="GO:0071723">
    <property type="term" value="F:lipopeptide binding"/>
    <property type="evidence" value="ECO:0007669"/>
    <property type="project" value="TreeGrafter"/>
</dbReference>
<keyword evidence="8" id="KW-0812">Transmembrane</keyword>
<keyword evidence="4" id="KW-0391">Immunity</keyword>
<keyword evidence="3" id="KW-0967">Endosome</keyword>
<evidence type="ECO:0000259" key="10">
    <source>
        <dbReference type="PROSITE" id="PS50835"/>
    </source>
</evidence>
<evidence type="ECO:0000256" key="8">
    <source>
        <dbReference type="SAM" id="Phobius"/>
    </source>
</evidence>
<dbReference type="InterPro" id="IPR011161">
    <property type="entry name" value="MHC_I-like_Ag-recog"/>
</dbReference>
<reference evidence="12" key="1">
    <citation type="submission" date="2025-08" db="UniProtKB">
        <authorList>
            <consortium name="RefSeq"/>
        </authorList>
    </citation>
    <scope>IDENTIFICATION</scope>
    <source>
        <tissue evidence="12">Muscle</tissue>
    </source>
</reference>
<comment type="subcellular location">
    <subcellularLocation>
        <location evidence="1">Cell membrane</location>
        <topology evidence="1">Single-pass type I membrane protein</topology>
    </subcellularLocation>
    <subcellularLocation>
        <location evidence="2">Endosome membrane</location>
    </subcellularLocation>
</comment>
<dbReference type="GO" id="GO:0006955">
    <property type="term" value="P:immune response"/>
    <property type="evidence" value="ECO:0007669"/>
    <property type="project" value="TreeGrafter"/>
</dbReference>
<sequence length="351" mass="39763">MLYLQIPLLAVLLAGGDNEDAFQEPISLQANYISYLYNHSWARSWGSVWLGEMQIQGWESNSGSITFLQPWAKSNFSNKEMKIVEKLVHVAHVQLLYNLRNHASEWKLEYPFEIQITGGCELHPEGHMVGFSQLAYEGSEVLSFQNSSWVPSLKGGTRGQQIGKVLNQRIVANKMTHRMISNTCPRFLLGLLDAGKADLQRQVKPEAWLSTRPNPGPDHLLLVCHVSGFYPKPISVMWMRGEQAQQGSQLSDILRNADGTWYLQVFLDVEATKTSGLSCRVTHSSLEGQDIILYLDHPNSKGWIILAVMLPLLLLLTGLAFWLKKRWTHCEPPSTLLPLERFQRSRDSTHT</sequence>
<dbReference type="Gene3D" id="3.30.500.10">
    <property type="entry name" value="MHC class I-like antigen recognition-like"/>
    <property type="match status" value="1"/>
</dbReference>
<dbReference type="GO" id="GO:0010008">
    <property type="term" value="C:endosome membrane"/>
    <property type="evidence" value="ECO:0007669"/>
    <property type="project" value="UniProtKB-SubCell"/>
</dbReference>
<protein>
    <submittedName>
        <fullName evidence="12">T-cell surface glycoprotein CD1a-like</fullName>
    </submittedName>
</protein>
<dbReference type="GO" id="GO:0048007">
    <property type="term" value="P:antigen processing and presentation, exogenous lipid antigen via MHC class Ib"/>
    <property type="evidence" value="ECO:0007669"/>
    <property type="project" value="TreeGrafter"/>
</dbReference>
<dbReference type="GO" id="GO:0009897">
    <property type="term" value="C:external side of plasma membrane"/>
    <property type="evidence" value="ECO:0007669"/>
    <property type="project" value="TreeGrafter"/>
</dbReference>
<dbReference type="PROSITE" id="PS50835">
    <property type="entry name" value="IG_LIKE"/>
    <property type="match status" value="1"/>
</dbReference>
<keyword evidence="6" id="KW-0325">Glycoprotein</keyword>
<keyword evidence="11" id="KW-1185">Reference proteome</keyword>
<dbReference type="GeneID" id="114494783"/>
<dbReference type="PANTHER" id="PTHR16675:SF160">
    <property type="entry name" value="T-CELL SURFACE GLYCOPROTEIN CD1A"/>
    <property type="match status" value="1"/>
</dbReference>
<evidence type="ECO:0000256" key="6">
    <source>
        <dbReference type="ARBA" id="ARBA00023180"/>
    </source>
</evidence>
<dbReference type="InterPro" id="IPR011162">
    <property type="entry name" value="MHC_I/II-like_Ag-recog"/>
</dbReference>
<evidence type="ECO:0000256" key="3">
    <source>
        <dbReference type="ARBA" id="ARBA00022753"/>
    </source>
</evidence>
<dbReference type="GO" id="GO:0030883">
    <property type="term" value="F:endogenous lipid antigen binding"/>
    <property type="evidence" value="ECO:0007669"/>
    <property type="project" value="TreeGrafter"/>
</dbReference>
<dbReference type="PANTHER" id="PTHR16675">
    <property type="entry name" value="MHC CLASS I-RELATED"/>
    <property type="match status" value="1"/>
</dbReference>
<dbReference type="RefSeq" id="XP_028365909.1">
    <property type="nucleotide sequence ID" value="XM_028510108.2"/>
</dbReference>
<dbReference type="InterPro" id="IPR013783">
    <property type="entry name" value="Ig-like_fold"/>
</dbReference>
<keyword evidence="8" id="KW-1133">Transmembrane helix</keyword>
<dbReference type="Gene3D" id="2.60.40.10">
    <property type="entry name" value="Immunoglobulins"/>
    <property type="match status" value="1"/>
</dbReference>
<dbReference type="InterPro" id="IPR050208">
    <property type="entry name" value="MHC_class-I_related"/>
</dbReference>
<keyword evidence="7" id="KW-0393">Immunoglobulin domain</keyword>
<feature type="transmembrane region" description="Helical" evidence="8">
    <location>
        <begin position="303"/>
        <end position="323"/>
    </location>
</feature>
<dbReference type="GO" id="GO:0001916">
    <property type="term" value="P:positive regulation of T cell mediated cytotoxicity"/>
    <property type="evidence" value="ECO:0007669"/>
    <property type="project" value="TreeGrafter"/>
</dbReference>
<dbReference type="Pfam" id="PF07654">
    <property type="entry name" value="C1-set"/>
    <property type="match status" value="1"/>
</dbReference>
<dbReference type="Proteomes" id="UP000504628">
    <property type="component" value="Chromosome 4"/>
</dbReference>
<dbReference type="InParanoid" id="A0A6J2LG17"/>
<evidence type="ECO:0000256" key="1">
    <source>
        <dbReference type="ARBA" id="ARBA00004251"/>
    </source>
</evidence>
<dbReference type="SUPFAM" id="SSF48726">
    <property type="entry name" value="Immunoglobulin"/>
    <property type="match status" value="1"/>
</dbReference>
<dbReference type="GO" id="GO:0005615">
    <property type="term" value="C:extracellular space"/>
    <property type="evidence" value="ECO:0007669"/>
    <property type="project" value="TreeGrafter"/>
</dbReference>
<feature type="signal peptide" evidence="9">
    <location>
        <begin position="1"/>
        <end position="16"/>
    </location>
</feature>
<dbReference type="GO" id="GO:0030884">
    <property type="term" value="F:exogenous lipid antigen binding"/>
    <property type="evidence" value="ECO:0007669"/>
    <property type="project" value="TreeGrafter"/>
</dbReference>
<keyword evidence="5 8" id="KW-0472">Membrane</keyword>
<evidence type="ECO:0000256" key="7">
    <source>
        <dbReference type="ARBA" id="ARBA00023319"/>
    </source>
</evidence>
<feature type="domain" description="Ig-like" evidence="10">
    <location>
        <begin position="205"/>
        <end position="285"/>
    </location>
</feature>
<gene>
    <name evidence="12" type="primary">LOC114494783</name>
</gene>
<dbReference type="GO" id="GO:0048006">
    <property type="term" value="P:antigen processing and presentation, endogenous lipid antigen via MHC class Ib"/>
    <property type="evidence" value="ECO:0007669"/>
    <property type="project" value="TreeGrafter"/>
</dbReference>
<evidence type="ECO:0000313" key="12">
    <source>
        <dbReference type="RefSeq" id="XP_028365909.1"/>
    </source>
</evidence>
<evidence type="ECO:0000313" key="11">
    <source>
        <dbReference type="Proteomes" id="UP000504628"/>
    </source>
</evidence>
<dbReference type="AlphaFoldDB" id="A0A6J2LG17"/>
<name>A0A6J2LG17_9CHIR</name>